<feature type="transmembrane region" description="Helical" evidence="5">
    <location>
        <begin position="39"/>
        <end position="56"/>
    </location>
</feature>
<evidence type="ECO:0000313" key="8">
    <source>
        <dbReference type="Proteomes" id="UP000013065"/>
    </source>
</evidence>
<dbReference type="PATRIC" id="fig|520709.3.peg.1957"/>
<protein>
    <recommendedName>
        <fullName evidence="6">O-antigen ligase-related domain-containing protein</fullName>
    </recommendedName>
</protein>
<evidence type="ECO:0000256" key="1">
    <source>
        <dbReference type="ARBA" id="ARBA00004141"/>
    </source>
</evidence>
<organism evidence="7 8">
    <name type="scientific">Acinetobacter seifertii</name>
    <dbReference type="NCBI Taxonomy" id="1530123"/>
    <lineage>
        <taxon>Bacteria</taxon>
        <taxon>Pseudomonadati</taxon>
        <taxon>Pseudomonadota</taxon>
        <taxon>Gammaproteobacteria</taxon>
        <taxon>Moraxellales</taxon>
        <taxon>Moraxellaceae</taxon>
        <taxon>Acinetobacter</taxon>
        <taxon>Acinetobacter calcoaceticus/baumannii complex</taxon>
    </lineage>
</organism>
<dbReference type="Pfam" id="PF04932">
    <property type="entry name" value="Wzy_C"/>
    <property type="match status" value="1"/>
</dbReference>
<keyword evidence="4 5" id="KW-0472">Membrane</keyword>
<feature type="transmembrane region" description="Helical" evidence="5">
    <location>
        <begin position="164"/>
        <end position="186"/>
    </location>
</feature>
<evidence type="ECO:0000256" key="5">
    <source>
        <dbReference type="SAM" id="Phobius"/>
    </source>
</evidence>
<keyword evidence="2 5" id="KW-0812">Transmembrane</keyword>
<comment type="subcellular location">
    <subcellularLocation>
        <location evidence="1">Membrane</location>
        <topology evidence="1">Multi-pass membrane protein</topology>
    </subcellularLocation>
</comment>
<gene>
    <name evidence="7" type="ORF">F985_02011</name>
</gene>
<accession>N8S6V6</accession>
<evidence type="ECO:0000256" key="4">
    <source>
        <dbReference type="ARBA" id="ARBA00023136"/>
    </source>
</evidence>
<dbReference type="InterPro" id="IPR051533">
    <property type="entry name" value="WaaL-like"/>
</dbReference>
<sequence>MQQSPFDVENSFLSRINFTSDSILPICIFFLTERLIKKGFNYKSLIVFLVICLSALLTMSRFQWAFSIVSVVLALLINVTNKKSFFAIIFLAIVGFSALSLSAVQQLIETRFDSRIVSASDIERTIQQKAIYYQINENPFLGSGIGSYIPNVIRSDYAKYSYELQIPALIMQFGFIGFTALAFLIISPLISSMNHKKAITILSFSALIIFWLYGAMFNPILFSSSSGVVFMLIYAMLKISR</sequence>
<feature type="transmembrane region" description="Helical" evidence="5">
    <location>
        <begin position="198"/>
        <end position="214"/>
    </location>
</feature>
<dbReference type="HOGENOM" id="CLU_1149920_0_0_6"/>
<dbReference type="GO" id="GO:0016020">
    <property type="term" value="C:membrane"/>
    <property type="evidence" value="ECO:0007669"/>
    <property type="project" value="UniProtKB-SubCell"/>
</dbReference>
<feature type="transmembrane region" description="Helical" evidence="5">
    <location>
        <begin position="12"/>
        <end position="32"/>
    </location>
</feature>
<feature type="transmembrane region" description="Helical" evidence="5">
    <location>
        <begin position="86"/>
        <end position="108"/>
    </location>
</feature>
<reference evidence="8" key="1">
    <citation type="submission" date="2013-02" db="EMBL/GenBank/DDBJ databases">
        <title>The Genome Sequence of Acinetobacter sp. NIPH 973.</title>
        <authorList>
            <consortium name="The Broad Institute Genome Sequencing Platform"/>
            <consortium name="The Broad Institute Genome Sequencing Center for Infectious Disease"/>
            <person name="Cerqueira G."/>
            <person name="Feldgarden M."/>
            <person name="Courvalin P."/>
            <person name="Perichon B."/>
            <person name="Grillot-Courvalin C."/>
            <person name="Clermont D."/>
            <person name="Rocha E."/>
            <person name="Yoon E.-J."/>
            <person name="Nemec A."/>
            <person name="Walker B."/>
            <person name="Young S.K."/>
            <person name="Zeng Q."/>
            <person name="Gargeya S."/>
            <person name="Fitzgerald M."/>
            <person name="Haas B."/>
            <person name="Abouelleil A."/>
            <person name="Alvarado L."/>
            <person name="Arachchi H.M."/>
            <person name="Berlin A.M."/>
            <person name="Chapman S.B."/>
            <person name="Dewar J."/>
            <person name="Goldberg J."/>
            <person name="Griggs A."/>
            <person name="Gujja S."/>
            <person name="Hansen M."/>
            <person name="Howarth C."/>
            <person name="Imamovic A."/>
            <person name="Larimer J."/>
            <person name="McCowan C."/>
            <person name="Murphy C."/>
            <person name="Neiman D."/>
            <person name="Pearson M."/>
            <person name="Priest M."/>
            <person name="Roberts A."/>
            <person name="Saif S."/>
            <person name="Shea T."/>
            <person name="Sisk P."/>
            <person name="Sykes S."/>
            <person name="Wortman J."/>
            <person name="Nusbaum C."/>
            <person name="Birren B."/>
        </authorList>
    </citation>
    <scope>NUCLEOTIDE SEQUENCE [LARGE SCALE GENOMIC DNA]</scope>
    <source>
        <strain evidence="8">NIPH 973</strain>
    </source>
</reference>
<dbReference type="OrthoDB" id="6497624at2"/>
<evidence type="ECO:0000256" key="2">
    <source>
        <dbReference type="ARBA" id="ARBA00022692"/>
    </source>
</evidence>
<evidence type="ECO:0000259" key="6">
    <source>
        <dbReference type="Pfam" id="PF04932"/>
    </source>
</evidence>
<keyword evidence="3 5" id="KW-1133">Transmembrane helix</keyword>
<dbReference type="InterPro" id="IPR007016">
    <property type="entry name" value="O-antigen_ligase-rel_domated"/>
</dbReference>
<dbReference type="PANTHER" id="PTHR37422:SF13">
    <property type="entry name" value="LIPOPOLYSACCHARIDE BIOSYNTHESIS PROTEIN PA4999-RELATED"/>
    <property type="match status" value="1"/>
</dbReference>
<dbReference type="AlphaFoldDB" id="N8S6V6"/>
<feature type="transmembrane region" description="Helical" evidence="5">
    <location>
        <begin position="220"/>
        <end position="237"/>
    </location>
</feature>
<comment type="caution">
    <text evidence="7">The sequence shown here is derived from an EMBL/GenBank/DDBJ whole genome shotgun (WGS) entry which is preliminary data.</text>
</comment>
<evidence type="ECO:0000313" key="7">
    <source>
        <dbReference type="EMBL" id="ENU43298.1"/>
    </source>
</evidence>
<feature type="domain" description="O-antigen ligase-related" evidence="6">
    <location>
        <begin position="47"/>
        <end position="180"/>
    </location>
</feature>
<proteinExistence type="predicted"/>
<evidence type="ECO:0000256" key="3">
    <source>
        <dbReference type="ARBA" id="ARBA00022989"/>
    </source>
</evidence>
<name>N8S6V6_9GAMM</name>
<dbReference type="EMBL" id="APOO01000021">
    <property type="protein sequence ID" value="ENU43298.1"/>
    <property type="molecule type" value="Genomic_DNA"/>
</dbReference>
<feature type="transmembrane region" description="Helical" evidence="5">
    <location>
        <begin position="62"/>
        <end position="79"/>
    </location>
</feature>
<dbReference type="PANTHER" id="PTHR37422">
    <property type="entry name" value="TEICHURONIC ACID BIOSYNTHESIS PROTEIN TUAE"/>
    <property type="match status" value="1"/>
</dbReference>
<dbReference type="Proteomes" id="UP000013065">
    <property type="component" value="Unassembled WGS sequence"/>
</dbReference>
<reference evidence="7 8" key="2">
    <citation type="journal article" date="2015" name="Int. J. Syst. Evol. Microbiol.">
        <title>Acinetobacter seifertii sp. nov., a member of the Acinetobacter calcoaceticus-Acinetobacter baumannii complex isolated from human clinical specimens.</title>
        <authorList>
            <person name="Nemec A."/>
            <person name="Krizova L."/>
            <person name="Maixnerova M."/>
            <person name="Sedo O."/>
            <person name="Brisse S."/>
            <person name="Higgins P.G."/>
        </authorList>
    </citation>
    <scope>NUCLEOTIDE SEQUENCE [LARGE SCALE GENOMIC DNA]</scope>
    <source>
        <strain evidence="7 8">NIPH 973</strain>
    </source>
</reference>
<dbReference type="RefSeq" id="WP_004700459.1">
    <property type="nucleotide sequence ID" value="NZ_KB851200.1"/>
</dbReference>